<dbReference type="Pfam" id="PF00754">
    <property type="entry name" value="F5_F8_type_C"/>
    <property type="match status" value="1"/>
</dbReference>
<dbReference type="InterPro" id="IPR000421">
    <property type="entry name" value="FA58C"/>
</dbReference>
<dbReference type="PROSITE" id="PS51175">
    <property type="entry name" value="CBM6"/>
    <property type="match status" value="1"/>
</dbReference>
<dbReference type="InterPro" id="IPR017853">
    <property type="entry name" value="GH"/>
</dbReference>
<dbReference type="InterPro" id="IPR057739">
    <property type="entry name" value="Glyco_hydro_29_N"/>
</dbReference>
<keyword evidence="3 6" id="KW-0732">Signal</keyword>
<evidence type="ECO:0000259" key="8">
    <source>
        <dbReference type="PROSITE" id="PS51175"/>
    </source>
</evidence>
<keyword evidence="4" id="KW-0378">Hydrolase</keyword>
<accession>A0A918DZR8</accession>
<feature type="domain" description="F5/8 type C" evidence="7">
    <location>
        <begin position="435"/>
        <end position="584"/>
    </location>
</feature>
<dbReference type="Proteomes" id="UP000641932">
    <property type="component" value="Unassembled WGS sequence"/>
</dbReference>
<dbReference type="GO" id="GO:0005764">
    <property type="term" value="C:lysosome"/>
    <property type="evidence" value="ECO:0007669"/>
    <property type="project" value="TreeGrafter"/>
</dbReference>
<dbReference type="GO" id="GO:0030246">
    <property type="term" value="F:carbohydrate binding"/>
    <property type="evidence" value="ECO:0007669"/>
    <property type="project" value="InterPro"/>
</dbReference>
<dbReference type="GO" id="GO:0006004">
    <property type="term" value="P:fucose metabolic process"/>
    <property type="evidence" value="ECO:0007669"/>
    <property type="project" value="TreeGrafter"/>
</dbReference>
<feature type="chain" id="PRO_5036837455" description="alpha-L-fucosidase" evidence="6">
    <location>
        <begin position="36"/>
        <end position="726"/>
    </location>
</feature>
<evidence type="ECO:0000256" key="1">
    <source>
        <dbReference type="ARBA" id="ARBA00007951"/>
    </source>
</evidence>
<comment type="similarity">
    <text evidence="1">Belongs to the glycosyl hydrolase 29 family.</text>
</comment>
<evidence type="ECO:0000256" key="5">
    <source>
        <dbReference type="ARBA" id="ARBA00023295"/>
    </source>
</evidence>
<dbReference type="PROSITE" id="PS50022">
    <property type="entry name" value="FA58C_3"/>
    <property type="match status" value="1"/>
</dbReference>
<dbReference type="PANTHER" id="PTHR10030">
    <property type="entry name" value="ALPHA-L-FUCOSIDASE"/>
    <property type="match status" value="1"/>
</dbReference>
<evidence type="ECO:0000259" key="7">
    <source>
        <dbReference type="PROSITE" id="PS50022"/>
    </source>
</evidence>
<gene>
    <name evidence="9" type="ORF">GCM10012280_50690</name>
</gene>
<proteinExistence type="inferred from homology"/>
<evidence type="ECO:0000256" key="3">
    <source>
        <dbReference type="ARBA" id="ARBA00022729"/>
    </source>
</evidence>
<evidence type="ECO:0000256" key="2">
    <source>
        <dbReference type="ARBA" id="ARBA00012662"/>
    </source>
</evidence>
<name>A0A918DZR8_9ACTN</name>
<evidence type="ECO:0000313" key="9">
    <source>
        <dbReference type="EMBL" id="GGO94853.1"/>
    </source>
</evidence>
<feature type="signal peptide" evidence="6">
    <location>
        <begin position="1"/>
        <end position="35"/>
    </location>
</feature>
<evidence type="ECO:0000313" key="10">
    <source>
        <dbReference type="Proteomes" id="UP000641932"/>
    </source>
</evidence>
<dbReference type="PANTHER" id="PTHR10030:SF37">
    <property type="entry name" value="ALPHA-L-FUCOSIDASE-RELATED"/>
    <property type="match status" value="1"/>
</dbReference>
<keyword evidence="10" id="KW-1185">Reference proteome</keyword>
<evidence type="ECO:0000256" key="6">
    <source>
        <dbReference type="SAM" id="SignalP"/>
    </source>
</evidence>
<dbReference type="Pfam" id="PF01120">
    <property type="entry name" value="Alpha_L_fucos"/>
    <property type="match status" value="1"/>
</dbReference>
<dbReference type="GO" id="GO:0016139">
    <property type="term" value="P:glycoside catabolic process"/>
    <property type="evidence" value="ECO:0007669"/>
    <property type="project" value="TreeGrafter"/>
</dbReference>
<comment type="caution">
    <text evidence="9">The sequence shown here is derived from an EMBL/GenBank/DDBJ whole genome shotgun (WGS) entry which is preliminary data.</text>
</comment>
<dbReference type="InterPro" id="IPR005084">
    <property type="entry name" value="CBM6"/>
</dbReference>
<sequence length="726" mass="78231">MTRPIHEGRARHLLLVLLAALSLVLGFATAPPAHAELQHPRQQWLRDSTAGVFLHWGMRTSPGYTSCGAWESAVTNGGWNADYWPAEARKLHAKYLVLASFHSRLGYARAWPSKIPGSCSTKRDFLGETIAAAKARGLKVILYMTDDPQWHDEGGHEWLDSAAYSSYKGKNVDLTTRDGFGQFSYDNFVEVMRKYPDLAGFWIDNDNAYWETHGLYEKVRADRPDMLLSNNNEDTPIMDTISNEQKTGMSPSFDYPAATYTPAPRLTEACYKLPTSGAWWYSGTNSAVDYKLNIGRFVTNAGSSIKSLMAETAMVNGRFPSNQVDFNNFMKGYLDKIWESVAGTEGGGYLRGGFQPGAWNDGAYGATTVSSADPDLHYIHVIDKPATASSLKVRDNGYKVTRVSDVRTGRSFGFTQAGGSLTINGITAWDQYDTVFKVETSGRQGIHPKGSVTATASSSAGGHGAGSLVDGDYLTWWDNNTTMPVSVTLDLGSAKKIAYLGVNQREWSVAYARSATEDSARIKGYKVYTSNDGSSWGSPVKTGTLESRRGVRFIDVGATARYVRLQVDSTWAASSATKYYKKLLIDELWVGSDHVVSGGGGNPSPSVYEAESGALGGAARTDTCAACSGAAKVRFIGNGTANHDTITVNAESAGPAELTLTGTVSGTRSFFVSVNGGAAAEAPLTGTSWATPIHTSLRITLKAGANTVKIFNDTANAPDLDKITIG</sequence>
<reference evidence="9" key="1">
    <citation type="journal article" date="2014" name="Int. J. Syst. Evol. Microbiol.">
        <title>Complete genome sequence of Corynebacterium casei LMG S-19264T (=DSM 44701T), isolated from a smear-ripened cheese.</title>
        <authorList>
            <consortium name="US DOE Joint Genome Institute (JGI-PGF)"/>
            <person name="Walter F."/>
            <person name="Albersmeier A."/>
            <person name="Kalinowski J."/>
            <person name="Ruckert C."/>
        </authorList>
    </citation>
    <scope>NUCLEOTIDE SEQUENCE</scope>
    <source>
        <strain evidence="9">CGMCC 4.7201</strain>
    </source>
</reference>
<dbReference type="SUPFAM" id="SSF51445">
    <property type="entry name" value="(Trans)glycosidases"/>
    <property type="match status" value="1"/>
</dbReference>
<dbReference type="InterPro" id="IPR000933">
    <property type="entry name" value="Glyco_hydro_29"/>
</dbReference>
<evidence type="ECO:0000256" key="4">
    <source>
        <dbReference type="ARBA" id="ARBA00022801"/>
    </source>
</evidence>
<dbReference type="AlphaFoldDB" id="A0A918DZR8"/>
<dbReference type="EMBL" id="BMMS01000024">
    <property type="protein sequence ID" value="GGO94853.1"/>
    <property type="molecule type" value="Genomic_DNA"/>
</dbReference>
<dbReference type="Gene3D" id="2.60.120.260">
    <property type="entry name" value="Galactose-binding domain-like"/>
    <property type="match status" value="2"/>
</dbReference>
<dbReference type="InterPro" id="IPR008979">
    <property type="entry name" value="Galactose-bd-like_sf"/>
</dbReference>
<dbReference type="Gene3D" id="3.20.20.80">
    <property type="entry name" value="Glycosidases"/>
    <property type="match status" value="1"/>
</dbReference>
<organism evidence="9 10">
    <name type="scientific">Wenjunlia tyrosinilytica</name>
    <dbReference type="NCBI Taxonomy" id="1544741"/>
    <lineage>
        <taxon>Bacteria</taxon>
        <taxon>Bacillati</taxon>
        <taxon>Actinomycetota</taxon>
        <taxon>Actinomycetes</taxon>
        <taxon>Kitasatosporales</taxon>
        <taxon>Streptomycetaceae</taxon>
        <taxon>Wenjunlia</taxon>
    </lineage>
</organism>
<dbReference type="RefSeq" id="WP_189134098.1">
    <property type="nucleotide sequence ID" value="NZ_BMMS01000024.1"/>
</dbReference>
<feature type="domain" description="CBM6" evidence="8">
    <location>
        <begin position="606"/>
        <end position="726"/>
    </location>
</feature>
<keyword evidence="5" id="KW-0326">Glycosidase</keyword>
<dbReference type="CDD" id="cd04081">
    <property type="entry name" value="CBM35_galactosidase-like"/>
    <property type="match status" value="1"/>
</dbReference>
<dbReference type="GO" id="GO:0004560">
    <property type="term" value="F:alpha-L-fucosidase activity"/>
    <property type="evidence" value="ECO:0007669"/>
    <property type="project" value="InterPro"/>
</dbReference>
<reference evidence="9" key="2">
    <citation type="submission" date="2020-09" db="EMBL/GenBank/DDBJ databases">
        <authorList>
            <person name="Sun Q."/>
            <person name="Zhou Y."/>
        </authorList>
    </citation>
    <scope>NUCLEOTIDE SEQUENCE</scope>
    <source>
        <strain evidence="9">CGMCC 4.7201</strain>
    </source>
</reference>
<dbReference type="EC" id="3.2.1.51" evidence="2"/>
<protein>
    <recommendedName>
        <fullName evidence="2">alpha-L-fucosidase</fullName>
        <ecNumber evidence="2">3.2.1.51</ecNumber>
    </recommendedName>
</protein>
<dbReference type="SUPFAM" id="SSF49785">
    <property type="entry name" value="Galactose-binding domain-like"/>
    <property type="match status" value="2"/>
</dbReference>
<dbReference type="SMART" id="SM00812">
    <property type="entry name" value="Alpha_L_fucos"/>
    <property type="match status" value="1"/>
</dbReference>